<evidence type="ECO:0000313" key="6">
    <source>
        <dbReference type="EMBL" id="KAK4469908.1"/>
    </source>
</evidence>
<dbReference type="PANTHER" id="PTHR28664:SF4">
    <property type="entry name" value="TIGHT JUNCTION-ASSOCIATED PROTEIN 1"/>
    <property type="match status" value="1"/>
</dbReference>
<dbReference type="EMBL" id="JALJAT010000005">
    <property type="protein sequence ID" value="KAK4469908.1"/>
    <property type="molecule type" value="Genomic_DNA"/>
</dbReference>
<reference evidence="6" key="2">
    <citation type="journal article" date="2023" name="Infect Dis Poverty">
        <title>Chromosome-scale genome of the human blood fluke Schistosoma mekongi and its implications for public health.</title>
        <authorList>
            <person name="Zhou M."/>
            <person name="Xu L."/>
            <person name="Xu D."/>
            <person name="Chen W."/>
            <person name="Khan J."/>
            <person name="Hu Y."/>
            <person name="Huang H."/>
            <person name="Wei H."/>
            <person name="Zhang Y."/>
            <person name="Chusongsang P."/>
            <person name="Tanasarnprasert K."/>
            <person name="Hu X."/>
            <person name="Limpanont Y."/>
            <person name="Lv Z."/>
        </authorList>
    </citation>
    <scope>NUCLEOTIDE SEQUENCE</scope>
    <source>
        <strain evidence="6">LV_2022a</strain>
    </source>
</reference>
<evidence type="ECO:0000256" key="1">
    <source>
        <dbReference type="ARBA" id="ARBA00004170"/>
    </source>
</evidence>
<keyword evidence="7" id="KW-1185">Reference proteome</keyword>
<evidence type="ECO:0000256" key="5">
    <source>
        <dbReference type="SAM" id="MobiDB-lite"/>
    </source>
</evidence>
<evidence type="ECO:0000256" key="3">
    <source>
        <dbReference type="ARBA" id="ARBA00023136"/>
    </source>
</evidence>
<evidence type="ECO:0000313" key="7">
    <source>
        <dbReference type="Proteomes" id="UP001292079"/>
    </source>
</evidence>
<dbReference type="AlphaFoldDB" id="A0AAE1Z9T3"/>
<name>A0AAE1Z9T3_SCHME</name>
<reference evidence="6" key="1">
    <citation type="submission" date="2022-04" db="EMBL/GenBank/DDBJ databases">
        <authorList>
            <person name="Xu L."/>
            <person name="Lv Z."/>
        </authorList>
    </citation>
    <scope>NUCLEOTIDE SEQUENCE</scope>
    <source>
        <strain evidence="6">LV_2022a</strain>
    </source>
</reference>
<keyword evidence="4" id="KW-0175">Coiled coil</keyword>
<comment type="subcellular location">
    <subcellularLocation>
        <location evidence="1">Membrane</location>
        <topology evidence="1">Peripheral membrane protein</topology>
    </subcellularLocation>
</comment>
<keyword evidence="2" id="KW-0597">Phosphoprotein</keyword>
<dbReference type="Gene3D" id="1.20.120.330">
    <property type="entry name" value="Nucleotidyltransferases domain 2"/>
    <property type="match status" value="1"/>
</dbReference>
<evidence type="ECO:0000256" key="2">
    <source>
        <dbReference type="ARBA" id="ARBA00022553"/>
    </source>
</evidence>
<dbReference type="Proteomes" id="UP001292079">
    <property type="component" value="Unassembled WGS sequence"/>
</dbReference>
<feature type="region of interest" description="Disordered" evidence="5">
    <location>
        <begin position="207"/>
        <end position="243"/>
    </location>
</feature>
<keyword evidence="3" id="KW-0472">Membrane</keyword>
<proteinExistence type="predicted"/>
<protein>
    <recommendedName>
        <fullName evidence="8">Brain-enriched guanylate kinase-associated protein</fullName>
    </recommendedName>
</protein>
<organism evidence="6 7">
    <name type="scientific">Schistosoma mekongi</name>
    <name type="common">Parasitic worm</name>
    <dbReference type="NCBI Taxonomy" id="38744"/>
    <lineage>
        <taxon>Eukaryota</taxon>
        <taxon>Metazoa</taxon>
        <taxon>Spiralia</taxon>
        <taxon>Lophotrochozoa</taxon>
        <taxon>Platyhelminthes</taxon>
        <taxon>Trematoda</taxon>
        <taxon>Digenea</taxon>
        <taxon>Strigeidida</taxon>
        <taxon>Schistosomatoidea</taxon>
        <taxon>Schistosomatidae</taxon>
        <taxon>Schistosoma</taxon>
    </lineage>
</organism>
<evidence type="ECO:0008006" key="8">
    <source>
        <dbReference type="Google" id="ProtNLM"/>
    </source>
</evidence>
<evidence type="ECO:0000256" key="4">
    <source>
        <dbReference type="SAM" id="Coils"/>
    </source>
</evidence>
<gene>
    <name evidence="6" type="ORF">MN116_007412</name>
</gene>
<dbReference type="GO" id="GO:0016020">
    <property type="term" value="C:membrane"/>
    <property type="evidence" value="ECO:0007669"/>
    <property type="project" value="UniProtKB-SubCell"/>
</dbReference>
<feature type="coiled-coil region" evidence="4">
    <location>
        <begin position="63"/>
        <end position="122"/>
    </location>
</feature>
<feature type="compositionally biased region" description="Basic and acidic residues" evidence="5">
    <location>
        <begin position="207"/>
        <end position="218"/>
    </location>
</feature>
<comment type="caution">
    <text evidence="6">The sequence shown here is derived from an EMBL/GenBank/DDBJ whole genome shotgun (WGS) entry which is preliminary data.</text>
</comment>
<dbReference type="PANTHER" id="PTHR28664">
    <property type="entry name" value="TIGHT JUNCTION-ASSOCIATED PROTEIN 1"/>
    <property type="match status" value="1"/>
</dbReference>
<sequence>MDSLDYQYELENLRSNLTTANSVVAELETKFDDLQIRYDTDCCKYEEKIQVLTERHERLASSHQRLSKLNHDLEEKLLNIIEKSATEIQQLTDELESTKSSLRKAQQTLNTIKEERDRCKEDCTFAVKLLQANPDKFLSELPRNESPLSDEIHVLTNLSNGDCSQGTSNSSFPDTDFLFSTFLPTFPPVGLFTGMHMENNVQVLHKNSSDNKHDHSIDSVHSSGSVKSAVKCRSSKSNSVIDL</sequence>
<dbReference type="InterPro" id="IPR043441">
    <property type="entry name" value="Tjap1/BEGAIN"/>
</dbReference>
<accession>A0AAE1Z9T3</accession>